<protein>
    <submittedName>
        <fullName evidence="5">DNA-binding transcriptional activator of the SARP family</fullName>
    </submittedName>
</protein>
<dbReference type="CDD" id="cd15831">
    <property type="entry name" value="BTAD"/>
    <property type="match status" value="1"/>
</dbReference>
<keyword evidence="3" id="KW-0804">Transcription</keyword>
<keyword evidence="5" id="KW-0238">DNA-binding</keyword>
<dbReference type="Gene3D" id="1.25.40.10">
    <property type="entry name" value="Tetratricopeptide repeat domain"/>
    <property type="match status" value="3"/>
</dbReference>
<dbReference type="AlphaFoldDB" id="A0A1K2F1I7"/>
<dbReference type="SUPFAM" id="SSF52540">
    <property type="entry name" value="P-loop containing nucleoside triphosphate hydrolases"/>
    <property type="match status" value="1"/>
</dbReference>
<evidence type="ECO:0000256" key="3">
    <source>
        <dbReference type="ARBA" id="ARBA00023163"/>
    </source>
</evidence>
<evidence type="ECO:0000313" key="5">
    <source>
        <dbReference type="EMBL" id="SFY41354.1"/>
    </source>
</evidence>
<dbReference type="PRINTS" id="PR00364">
    <property type="entry name" value="DISEASERSIST"/>
</dbReference>
<dbReference type="PANTHER" id="PTHR35807:SF1">
    <property type="entry name" value="TRANSCRIPTIONAL REGULATOR REDD"/>
    <property type="match status" value="1"/>
</dbReference>
<evidence type="ECO:0000256" key="1">
    <source>
        <dbReference type="ARBA" id="ARBA00023012"/>
    </source>
</evidence>
<organism evidence="5 6">
    <name type="scientific">Streptomyces atratus</name>
    <dbReference type="NCBI Taxonomy" id="1893"/>
    <lineage>
        <taxon>Bacteria</taxon>
        <taxon>Bacillati</taxon>
        <taxon>Actinomycetota</taxon>
        <taxon>Actinomycetes</taxon>
        <taxon>Kitasatosporales</taxon>
        <taxon>Streptomycetaceae</taxon>
        <taxon>Streptomyces</taxon>
    </lineage>
</organism>
<keyword evidence="2" id="KW-0805">Transcription regulation</keyword>
<dbReference type="SMART" id="SM01043">
    <property type="entry name" value="BTAD"/>
    <property type="match status" value="1"/>
</dbReference>
<gene>
    <name evidence="5" type="ORF">SAMN02787144_102751</name>
</gene>
<evidence type="ECO:0000256" key="2">
    <source>
        <dbReference type="ARBA" id="ARBA00023015"/>
    </source>
</evidence>
<dbReference type="SMART" id="SM00028">
    <property type="entry name" value="TPR"/>
    <property type="match status" value="5"/>
</dbReference>
<dbReference type="GO" id="GO:0003677">
    <property type="term" value="F:DNA binding"/>
    <property type="evidence" value="ECO:0007669"/>
    <property type="project" value="UniProtKB-KW"/>
</dbReference>
<dbReference type="Gene3D" id="3.40.50.300">
    <property type="entry name" value="P-loop containing nucleotide triphosphate hydrolases"/>
    <property type="match status" value="1"/>
</dbReference>
<dbReference type="SUPFAM" id="SSF48452">
    <property type="entry name" value="TPR-like"/>
    <property type="match status" value="3"/>
</dbReference>
<dbReference type="GO" id="GO:0006355">
    <property type="term" value="P:regulation of DNA-templated transcription"/>
    <property type="evidence" value="ECO:0007669"/>
    <property type="project" value="TreeGrafter"/>
</dbReference>
<reference evidence="5 6" key="1">
    <citation type="submission" date="2016-11" db="EMBL/GenBank/DDBJ databases">
        <authorList>
            <person name="Jaros S."/>
            <person name="Januszkiewicz K."/>
            <person name="Wedrychowicz H."/>
        </authorList>
    </citation>
    <scope>NUCLEOTIDE SEQUENCE [LARGE SCALE GENOMIC DNA]</scope>
    <source>
        <strain evidence="5 6">OK807</strain>
    </source>
</reference>
<dbReference type="Pfam" id="PF13181">
    <property type="entry name" value="TPR_8"/>
    <property type="match status" value="1"/>
</dbReference>
<dbReference type="InterPro" id="IPR051677">
    <property type="entry name" value="AfsR-DnrI-RedD_regulator"/>
</dbReference>
<dbReference type="Gene3D" id="1.10.10.10">
    <property type="entry name" value="Winged helix-like DNA-binding domain superfamily/Winged helix DNA-binding domain"/>
    <property type="match status" value="2"/>
</dbReference>
<dbReference type="Proteomes" id="UP000181909">
    <property type="component" value="Unassembled WGS sequence"/>
</dbReference>
<feature type="domain" description="Bacterial transcriptional activator" evidence="4">
    <location>
        <begin position="58"/>
        <end position="202"/>
    </location>
</feature>
<proteinExistence type="predicted"/>
<dbReference type="InterPro" id="IPR019734">
    <property type="entry name" value="TPR_rpt"/>
</dbReference>
<accession>A0A1K2F1I7</accession>
<keyword evidence="1" id="KW-0902">Two-component regulatory system</keyword>
<dbReference type="PANTHER" id="PTHR35807">
    <property type="entry name" value="TRANSCRIPTIONAL REGULATOR REDD-RELATED"/>
    <property type="match status" value="1"/>
</dbReference>
<evidence type="ECO:0000313" key="6">
    <source>
        <dbReference type="Proteomes" id="UP000181909"/>
    </source>
</evidence>
<dbReference type="EMBL" id="FPJO01000027">
    <property type="protein sequence ID" value="SFY41354.1"/>
    <property type="molecule type" value="Genomic_DNA"/>
</dbReference>
<dbReference type="InterPro" id="IPR027417">
    <property type="entry name" value="P-loop_NTPase"/>
</dbReference>
<dbReference type="InterPro" id="IPR011990">
    <property type="entry name" value="TPR-like_helical_dom_sf"/>
</dbReference>
<dbReference type="InterPro" id="IPR005158">
    <property type="entry name" value="BTAD"/>
</dbReference>
<dbReference type="GO" id="GO:0000160">
    <property type="term" value="P:phosphorelay signal transduction system"/>
    <property type="evidence" value="ECO:0007669"/>
    <property type="project" value="UniProtKB-KW"/>
</dbReference>
<evidence type="ECO:0000259" key="4">
    <source>
        <dbReference type="SMART" id="SM01043"/>
    </source>
</evidence>
<dbReference type="Pfam" id="PF03704">
    <property type="entry name" value="BTAD"/>
    <property type="match status" value="1"/>
</dbReference>
<dbReference type="STRING" id="1893.SAMN02787144_102751"/>
<dbReference type="InterPro" id="IPR036388">
    <property type="entry name" value="WH-like_DNA-bd_sf"/>
</dbReference>
<name>A0A1K2F1I7_STRAR</name>
<sequence length="956" mass="103270">MIPVSRLVEAAWDEEPPTTAPHQVRKAVADLRRRIPGGADVLVTDGPGYRVAQEQCEIDVAEFGLLIREAKLKASDGRTAEAVEILRGALALWRGPVLSGGGGPVIEAASTSIEERRLTAAEQLFELQLALGDTAELIVEMRELVQQHPLRESLRGQLMLALYRSGRQAEALDEYGRVRELLAEELGIDPGPNLTKLYEGILRESPDLAGPEPAAAAPVVAVALPAEPPSTLPYDLADFTGRDRELAEILQGAGSGGEQGPRIVAIDGMGGCGKTSLAVRAAHRLAPDYPDGQLHIDLRGYTPGDQPVTAGIALDTLLRAVGVPGSLIPDDVPARTALWRATLVGKRLLILIDNAGDAAAIRPLLPLSPGCLVLVTSRARLVDLDGAQWISIGVMPPEDSAMLVAETLGAERVAAEPEAAVELARLCGHLPLALRIATARLRNRPRWTLQYLAERLRDETRRLDELSSGARSVSATLRLSYQALDEECRNAFSTLALHPGSDMDVHAAGALLGSSSRDAEDLLEMLLDVHLVQQPEIGLYTFHDLVRSFAHSLLVESPEDSAAVERLLGYYLTATEVACDLLYSGRRRRSTGIEPSKAELPDLAAPEQARRWFLREQTSLLAAVTLAERRGHDRYVVCLARNLVFQLNDLGLLEEFGELSRVAVAAAGRLEDLALLGVSLSNLGVACWKLGRLSEGLEAARKSRDVAVRLGDLHTQAHSESILGQFNSLLGDFSAALGHMETAIAHERDLDMPRAEAESLTILSTLYEQWGRYEEARDAAERSAELSRKLGQHEGLPGAITDLAFAHVGLGAYEEADRCLAEARALYGDAGNEVNLALTLALSADVENRLGKPPRVPDPAELALDMMRTNSSPLRRAKVENVVGRLRRRQGDMAAALALHTHAHELASSLSYRIEQAYALAGMADALGNTPDATRYRAEAEQLFTDMGVPADHRRS</sequence>